<sequence>MVHLIVTYDVLKVSTVTGQDHHGAALTLWTVTITTAKVAWLYMSAVRAL</sequence>
<protein>
    <submittedName>
        <fullName evidence="1">Uncharacterized protein</fullName>
    </submittedName>
</protein>
<dbReference type="AlphaFoldDB" id="A0A6F8STR9"/>
<name>A0A6F8STR9_9GAMM</name>
<dbReference type="EMBL" id="AP022821">
    <property type="protein sequence ID" value="BCA91559.1"/>
    <property type="molecule type" value="Genomic_DNA"/>
</dbReference>
<reference evidence="1 2" key="1">
    <citation type="submission" date="2020-02" db="EMBL/GenBank/DDBJ databases">
        <title>Complete Genome Sequence of Halomonas meridiana strain BAA-801, Isolated from Deep Sea Thermal Vent.</title>
        <authorList>
            <person name="Takahashi Y."/>
            <person name="Takahashi H."/>
            <person name="Galipon J."/>
            <person name="Arakawa K."/>
        </authorList>
    </citation>
    <scope>NUCLEOTIDE SEQUENCE [LARGE SCALE GENOMIC DNA]</scope>
    <source>
        <strain evidence="1 2">Slthf1</strain>
    </source>
</reference>
<evidence type="ECO:0000313" key="2">
    <source>
        <dbReference type="Proteomes" id="UP000503197"/>
    </source>
</evidence>
<dbReference type="Proteomes" id="UP000503197">
    <property type="component" value="Chromosome"/>
</dbReference>
<evidence type="ECO:0000313" key="1">
    <source>
        <dbReference type="EMBL" id="BCA91559.1"/>
    </source>
</evidence>
<proteinExistence type="predicted"/>
<accession>A0A6F8STR9</accession>
<organism evidence="1 2">
    <name type="scientific">Vreelandella aquamarina</name>
    <dbReference type="NCBI Taxonomy" id="77097"/>
    <lineage>
        <taxon>Bacteria</taxon>
        <taxon>Pseudomonadati</taxon>
        <taxon>Pseudomonadota</taxon>
        <taxon>Gammaproteobacteria</taxon>
        <taxon>Oceanospirillales</taxon>
        <taxon>Halomonadaceae</taxon>
        <taxon>Vreelandella</taxon>
    </lineage>
</organism>
<gene>
    <name evidence="1" type="ORF">HMSLTHF_13340</name>
</gene>